<dbReference type="InterPro" id="IPR002182">
    <property type="entry name" value="NB-ARC"/>
</dbReference>
<evidence type="ECO:0000313" key="2">
    <source>
        <dbReference type="EMBL" id="PHT93052.1"/>
    </source>
</evidence>
<dbReference type="Gramene" id="PHT93052">
    <property type="protein sequence ID" value="PHT93052"/>
    <property type="gene ID" value="T459_00934"/>
</dbReference>
<gene>
    <name evidence="2" type="ORF">T459_00934</name>
</gene>
<dbReference type="GO" id="GO:0043531">
    <property type="term" value="F:ADP binding"/>
    <property type="evidence" value="ECO:0007669"/>
    <property type="project" value="InterPro"/>
</dbReference>
<dbReference type="AlphaFoldDB" id="A0A2G3AFP0"/>
<accession>A0A2G3AFP0</accession>
<evidence type="ECO:0000259" key="1">
    <source>
        <dbReference type="Pfam" id="PF00931"/>
    </source>
</evidence>
<reference evidence="2 3" key="1">
    <citation type="journal article" date="2014" name="Nat. Genet.">
        <title>Genome sequence of the hot pepper provides insights into the evolution of pungency in Capsicum species.</title>
        <authorList>
            <person name="Kim S."/>
            <person name="Park M."/>
            <person name="Yeom S.I."/>
            <person name="Kim Y.M."/>
            <person name="Lee J.M."/>
            <person name="Lee H.A."/>
            <person name="Seo E."/>
            <person name="Choi J."/>
            <person name="Cheong K."/>
            <person name="Kim K.T."/>
            <person name="Jung K."/>
            <person name="Lee G.W."/>
            <person name="Oh S.K."/>
            <person name="Bae C."/>
            <person name="Kim S.B."/>
            <person name="Lee H.Y."/>
            <person name="Kim S.Y."/>
            <person name="Kim M.S."/>
            <person name="Kang B.C."/>
            <person name="Jo Y.D."/>
            <person name="Yang H.B."/>
            <person name="Jeong H.J."/>
            <person name="Kang W.H."/>
            <person name="Kwon J.K."/>
            <person name="Shin C."/>
            <person name="Lim J.Y."/>
            <person name="Park J.H."/>
            <person name="Huh J.H."/>
            <person name="Kim J.S."/>
            <person name="Kim B.D."/>
            <person name="Cohen O."/>
            <person name="Paran I."/>
            <person name="Suh M.C."/>
            <person name="Lee S.B."/>
            <person name="Kim Y.K."/>
            <person name="Shin Y."/>
            <person name="Noh S.J."/>
            <person name="Park J."/>
            <person name="Seo Y.S."/>
            <person name="Kwon S.Y."/>
            <person name="Kim H.A."/>
            <person name="Park J.M."/>
            <person name="Kim H.J."/>
            <person name="Choi S.B."/>
            <person name="Bosland P.W."/>
            <person name="Reeves G."/>
            <person name="Jo S.H."/>
            <person name="Lee B.W."/>
            <person name="Cho H.T."/>
            <person name="Choi H.S."/>
            <person name="Lee M.S."/>
            <person name="Yu Y."/>
            <person name="Do Choi Y."/>
            <person name="Park B.S."/>
            <person name="van Deynze A."/>
            <person name="Ashrafi H."/>
            <person name="Hill T."/>
            <person name="Kim W.T."/>
            <person name="Pai H.S."/>
            <person name="Ahn H.K."/>
            <person name="Yeam I."/>
            <person name="Giovannoni J.J."/>
            <person name="Rose J.K."/>
            <person name="Sorensen I."/>
            <person name="Lee S.J."/>
            <person name="Kim R.W."/>
            <person name="Choi I.Y."/>
            <person name="Choi B.S."/>
            <person name="Lim J.S."/>
            <person name="Lee Y.H."/>
            <person name="Choi D."/>
        </authorList>
    </citation>
    <scope>NUCLEOTIDE SEQUENCE [LARGE SCALE GENOMIC DNA]</scope>
    <source>
        <strain evidence="3">cv. CM334</strain>
    </source>
</reference>
<keyword evidence="3" id="KW-1185">Reference proteome</keyword>
<protein>
    <recommendedName>
        <fullName evidence="1">NB-ARC domain-containing protein</fullName>
    </recommendedName>
</protein>
<sequence length="419" mass="47793">MTYWYGSTSADIMAIYGMGGIGKSTLAKTAYNLNFDKFDSSSFFADVNRTSERHDGLADRMNFGQLAAVGNENSWRAFWQTWSSKLRRSPGSNQILFSSLSSSLIRLSLAKCNLTDDVLSFDLNNLPSLCFLILKLPPSLVTLKAVRFSSLETIKNLPNLMATVFLDVMESESLSEISGVFKLKPMDSFEVELLNTLGLFLNLDDSTLDTVVEIFNSKFEGAHTIDIKVQIITKGLNWIYAPLFIDIPGEKYKLKFLCHWKFGQYLQTGDQINVSLPCSSKTFKMKEFGVTLAYDKLESDQSLASTSEARVLATRHTPISHDYQFEKSVMQDFMPSYQLAVHHFYLSYPDYYVFHDNANFVVRSILKEKLFEDYYVQTVGSGVWVEEEDDDDNIFDFDDDDEDEKAILAEKEELFEKSW</sequence>
<feature type="domain" description="NB-ARC" evidence="1">
    <location>
        <begin position="9"/>
        <end position="33"/>
    </location>
</feature>
<dbReference type="EMBL" id="AYRZ02000001">
    <property type="protein sequence ID" value="PHT93052.1"/>
    <property type="molecule type" value="Genomic_DNA"/>
</dbReference>
<reference evidence="2 3" key="2">
    <citation type="journal article" date="2017" name="Genome Biol.">
        <title>New reference genome sequences of hot pepper reveal the massive evolution of plant disease-resistance genes by retroduplication.</title>
        <authorList>
            <person name="Kim S."/>
            <person name="Park J."/>
            <person name="Yeom S.I."/>
            <person name="Kim Y.M."/>
            <person name="Seo E."/>
            <person name="Kim K.T."/>
            <person name="Kim M.S."/>
            <person name="Lee J.M."/>
            <person name="Cheong K."/>
            <person name="Shin H.S."/>
            <person name="Kim S.B."/>
            <person name="Han K."/>
            <person name="Lee J."/>
            <person name="Park M."/>
            <person name="Lee H.A."/>
            <person name="Lee H.Y."/>
            <person name="Lee Y."/>
            <person name="Oh S."/>
            <person name="Lee J.H."/>
            <person name="Choi E."/>
            <person name="Choi E."/>
            <person name="Lee S.E."/>
            <person name="Jeon J."/>
            <person name="Kim H."/>
            <person name="Choi G."/>
            <person name="Song H."/>
            <person name="Lee J."/>
            <person name="Lee S.C."/>
            <person name="Kwon J.K."/>
            <person name="Lee H.Y."/>
            <person name="Koo N."/>
            <person name="Hong Y."/>
            <person name="Kim R.W."/>
            <person name="Kang W.H."/>
            <person name="Huh J.H."/>
            <person name="Kang B.C."/>
            <person name="Yang T.J."/>
            <person name="Lee Y.H."/>
            <person name="Bennetzen J.L."/>
            <person name="Choi D."/>
        </authorList>
    </citation>
    <scope>NUCLEOTIDE SEQUENCE [LARGE SCALE GENOMIC DNA]</scope>
    <source>
        <strain evidence="3">cv. CM334</strain>
    </source>
</reference>
<organism evidence="2 3">
    <name type="scientific">Capsicum annuum</name>
    <name type="common">Capsicum pepper</name>
    <dbReference type="NCBI Taxonomy" id="4072"/>
    <lineage>
        <taxon>Eukaryota</taxon>
        <taxon>Viridiplantae</taxon>
        <taxon>Streptophyta</taxon>
        <taxon>Embryophyta</taxon>
        <taxon>Tracheophyta</taxon>
        <taxon>Spermatophyta</taxon>
        <taxon>Magnoliopsida</taxon>
        <taxon>eudicotyledons</taxon>
        <taxon>Gunneridae</taxon>
        <taxon>Pentapetalae</taxon>
        <taxon>asterids</taxon>
        <taxon>lamiids</taxon>
        <taxon>Solanales</taxon>
        <taxon>Solanaceae</taxon>
        <taxon>Solanoideae</taxon>
        <taxon>Capsiceae</taxon>
        <taxon>Capsicum</taxon>
    </lineage>
</organism>
<dbReference type="Proteomes" id="UP000222542">
    <property type="component" value="Unassembled WGS sequence"/>
</dbReference>
<proteinExistence type="predicted"/>
<evidence type="ECO:0000313" key="3">
    <source>
        <dbReference type="Proteomes" id="UP000222542"/>
    </source>
</evidence>
<name>A0A2G3AFP0_CAPAN</name>
<comment type="caution">
    <text evidence="2">The sequence shown here is derived from an EMBL/GenBank/DDBJ whole genome shotgun (WGS) entry which is preliminary data.</text>
</comment>
<dbReference type="Pfam" id="PF00931">
    <property type="entry name" value="NB-ARC"/>
    <property type="match status" value="1"/>
</dbReference>
<dbReference type="InterPro" id="IPR027417">
    <property type="entry name" value="P-loop_NTPase"/>
</dbReference>
<dbReference type="Gene3D" id="3.40.50.300">
    <property type="entry name" value="P-loop containing nucleotide triphosphate hydrolases"/>
    <property type="match status" value="1"/>
</dbReference>
<dbReference type="SUPFAM" id="SSF52540">
    <property type="entry name" value="P-loop containing nucleoside triphosphate hydrolases"/>
    <property type="match status" value="2"/>
</dbReference>